<evidence type="ECO:0000313" key="2">
    <source>
        <dbReference type="Proteomes" id="UP001500503"/>
    </source>
</evidence>
<keyword evidence="2" id="KW-1185">Reference proteome</keyword>
<dbReference type="SUPFAM" id="SSF52833">
    <property type="entry name" value="Thioredoxin-like"/>
    <property type="match status" value="1"/>
</dbReference>
<reference evidence="2" key="1">
    <citation type="journal article" date="2019" name="Int. J. Syst. Evol. Microbiol.">
        <title>The Global Catalogue of Microorganisms (GCM) 10K type strain sequencing project: providing services to taxonomists for standard genome sequencing and annotation.</title>
        <authorList>
            <consortium name="The Broad Institute Genomics Platform"/>
            <consortium name="The Broad Institute Genome Sequencing Center for Infectious Disease"/>
            <person name="Wu L."/>
            <person name="Ma J."/>
        </authorList>
    </citation>
    <scope>NUCLEOTIDE SEQUENCE [LARGE SCALE GENOMIC DNA]</scope>
    <source>
        <strain evidence="2">JCM 17933</strain>
    </source>
</reference>
<comment type="caution">
    <text evidence="1">The sequence shown here is derived from an EMBL/GenBank/DDBJ whole genome shotgun (WGS) entry which is preliminary data.</text>
</comment>
<evidence type="ECO:0008006" key="3">
    <source>
        <dbReference type="Google" id="ProtNLM"/>
    </source>
</evidence>
<proteinExistence type="predicted"/>
<dbReference type="EMBL" id="BAABHF010000049">
    <property type="protein sequence ID" value="GAA4514878.1"/>
    <property type="molecule type" value="Genomic_DNA"/>
</dbReference>
<organism evidence="1 2">
    <name type="scientific">Actinoallomurus oryzae</name>
    <dbReference type="NCBI Taxonomy" id="502180"/>
    <lineage>
        <taxon>Bacteria</taxon>
        <taxon>Bacillati</taxon>
        <taxon>Actinomycetota</taxon>
        <taxon>Actinomycetes</taxon>
        <taxon>Streptosporangiales</taxon>
        <taxon>Thermomonosporaceae</taxon>
        <taxon>Actinoallomurus</taxon>
    </lineage>
</organism>
<dbReference type="InterPro" id="IPR036249">
    <property type="entry name" value="Thioredoxin-like_sf"/>
</dbReference>
<sequence length="172" mass="18265">MSFETTALLLTWVALVLLALVVSGLVRQVHHLTRGPRSRDIGLRAGTPAPALDVVRAEPGEATLLLFLNEDCPVCHDVFQEALGLRGGPATRAIFAEEPIGADPPANLTILPHQAELFTAYQVPATPYAVIIGADGRVRTAEPVGSIRGLHTLVTDAGGRLHDDAELDPSTR</sequence>
<dbReference type="Proteomes" id="UP001500503">
    <property type="component" value="Unassembled WGS sequence"/>
</dbReference>
<evidence type="ECO:0000313" key="1">
    <source>
        <dbReference type="EMBL" id="GAA4514878.1"/>
    </source>
</evidence>
<name>A0ABP8R0C5_9ACTN</name>
<protein>
    <recommendedName>
        <fullName evidence="3">Thioredoxin domain-containing protein</fullName>
    </recommendedName>
</protein>
<accession>A0ABP8R0C5</accession>
<dbReference type="RefSeq" id="WP_345473706.1">
    <property type="nucleotide sequence ID" value="NZ_BAABHF010000049.1"/>
</dbReference>
<gene>
    <name evidence="1" type="ORF">GCM10023191_084030</name>
</gene>